<organism evidence="2 3">
    <name type="scientific">Rurimicrobium arvi</name>
    <dbReference type="NCBI Taxonomy" id="2049916"/>
    <lineage>
        <taxon>Bacteria</taxon>
        <taxon>Pseudomonadati</taxon>
        <taxon>Bacteroidota</taxon>
        <taxon>Chitinophagia</taxon>
        <taxon>Chitinophagales</taxon>
        <taxon>Chitinophagaceae</taxon>
        <taxon>Rurimicrobium</taxon>
    </lineage>
</organism>
<proteinExistence type="predicted"/>
<dbReference type="RefSeq" id="WP_344824860.1">
    <property type="nucleotide sequence ID" value="NZ_BAABEZ010000022.1"/>
</dbReference>
<keyword evidence="3" id="KW-1185">Reference proteome</keyword>
<gene>
    <name evidence="2" type="ORF">GCM10023092_15180</name>
</gene>
<protein>
    <submittedName>
        <fullName evidence="2">Uncharacterized protein</fullName>
    </submittedName>
</protein>
<dbReference type="Proteomes" id="UP001501410">
    <property type="component" value="Unassembled WGS sequence"/>
</dbReference>
<name>A0ABP8MPF6_9BACT</name>
<feature type="signal peptide" evidence="1">
    <location>
        <begin position="1"/>
        <end position="24"/>
    </location>
</feature>
<evidence type="ECO:0000256" key="1">
    <source>
        <dbReference type="SAM" id="SignalP"/>
    </source>
</evidence>
<evidence type="ECO:0000313" key="2">
    <source>
        <dbReference type="EMBL" id="GAA4453970.1"/>
    </source>
</evidence>
<reference evidence="3" key="1">
    <citation type="journal article" date="2019" name="Int. J. Syst. Evol. Microbiol.">
        <title>The Global Catalogue of Microorganisms (GCM) 10K type strain sequencing project: providing services to taxonomists for standard genome sequencing and annotation.</title>
        <authorList>
            <consortium name="The Broad Institute Genomics Platform"/>
            <consortium name="The Broad Institute Genome Sequencing Center for Infectious Disease"/>
            <person name="Wu L."/>
            <person name="Ma J."/>
        </authorList>
    </citation>
    <scope>NUCLEOTIDE SEQUENCE [LARGE SCALE GENOMIC DNA]</scope>
    <source>
        <strain evidence="3">JCM 31921</strain>
    </source>
</reference>
<evidence type="ECO:0000313" key="3">
    <source>
        <dbReference type="Proteomes" id="UP001501410"/>
    </source>
</evidence>
<dbReference type="EMBL" id="BAABEZ010000022">
    <property type="protein sequence ID" value="GAA4453970.1"/>
    <property type="molecule type" value="Genomic_DNA"/>
</dbReference>
<comment type="caution">
    <text evidence="2">The sequence shown here is derived from an EMBL/GenBank/DDBJ whole genome shotgun (WGS) entry which is preliminary data.</text>
</comment>
<feature type="chain" id="PRO_5045042859" evidence="1">
    <location>
        <begin position="25"/>
        <end position="480"/>
    </location>
</feature>
<accession>A0ABP8MPF6</accession>
<sequence length="480" mass="52421">MKKLSFVILLFAITITGIVRKAQAQKVHHINIDFTAKTVQTQQNGKLKQGDFVKVNVLHLNQQQYKVSINKSDTSFYSDVVFPKLADIDMAGIADMLAKIPALSTTVSVTAPQPESISNAFTESYTKSNTKIKKVPASPFPGRLNAVLAALAGIYSSMMQDKIAIDQLNFEIEKYLLEQYDMQATGARTFSAPVISPAVIEARIDVVRASVVANMIQISKERDHLVTISASSGFTEWLGQSDENKNFYQGIQALVTTMDTTEANVFLQVNAVNAAALLKRVLKLANNASTTFTSLPMMINGDATELDIAIIPKDSSWGLPAFNIPKLRFPSTPRWYVGGGSSFIYSSLRNEAYSTVETQVDSVKKNYKLKKEGGLSGELAIAALLHFGSKIGHTDWGCNLVIGPALSLTTVVRPRLTTGIGFSYGSRQMLSANLMLVAGYESRLSTVYEANTEYPVKPETPVVSRLGVGWGIALGYIYKF</sequence>
<keyword evidence="1" id="KW-0732">Signal</keyword>